<feature type="region of interest" description="Disordered" evidence="1">
    <location>
        <begin position="62"/>
        <end position="82"/>
    </location>
</feature>
<feature type="region of interest" description="Disordered" evidence="1">
    <location>
        <begin position="271"/>
        <end position="292"/>
    </location>
</feature>
<gene>
    <name evidence="2" type="ORF">JEQ12_019575</name>
</gene>
<evidence type="ECO:0000313" key="2">
    <source>
        <dbReference type="EMBL" id="KAG5205130.1"/>
    </source>
</evidence>
<proteinExistence type="predicted"/>
<sequence length="397" mass="45186">MVGRALGGTHRSRPQGGGGERLRALKENSEPREVPTPVRTVNVAPQEPIFMRTEHFIVQENVKDEQPEEKGKAREASFPTVTASRGSSSCDLLTVAASPVAEQGSSISKHQELVELRVQGKEVTFSQPCIQSLEKKERTQDEKNRRNWREVEKEFCVYKGRKLFSSRVYGISKDMKQWTSVIARLQLKLLLRRQQIIHTPVREYDSASWKPLYTRIMSPVTVALSPVAPDGRMLYSFCRFLRLFTNQSTFSFLLFLNKVANFVVVATRPPPPPGSSLRSTVRGSRGTAPVAQRSRRRLPMQRCWSVQLSVDCCMDLFVSEHSFLLTMIGSDDHVVSMTIHSYRLDKNCGFHFRSEDTVQFSMIIYMDGDVGFVKKETQSWYHDTTEETSQNLRATAI</sequence>
<evidence type="ECO:0000313" key="3">
    <source>
        <dbReference type="Proteomes" id="UP000664991"/>
    </source>
</evidence>
<accession>A0A835ZYP7</accession>
<evidence type="ECO:0000256" key="1">
    <source>
        <dbReference type="SAM" id="MobiDB-lite"/>
    </source>
</evidence>
<feature type="region of interest" description="Disordered" evidence="1">
    <location>
        <begin position="1"/>
        <end position="45"/>
    </location>
</feature>
<dbReference type="AlphaFoldDB" id="A0A835ZYP7"/>
<feature type="compositionally biased region" description="Basic and acidic residues" evidence="1">
    <location>
        <begin position="20"/>
        <end position="33"/>
    </location>
</feature>
<name>A0A835ZYP7_SHEEP</name>
<protein>
    <submittedName>
        <fullName evidence="2">Uncharacterized protein</fullName>
    </submittedName>
</protein>
<dbReference type="Proteomes" id="UP000664991">
    <property type="component" value="Unassembled WGS sequence"/>
</dbReference>
<dbReference type="EMBL" id="JAEMGP010000009">
    <property type="protein sequence ID" value="KAG5205130.1"/>
    <property type="molecule type" value="Genomic_DNA"/>
</dbReference>
<reference evidence="2 3" key="1">
    <citation type="submission" date="2020-12" db="EMBL/GenBank/DDBJ databases">
        <title>De novo assembly of Tibetan sheep genome.</title>
        <authorList>
            <person name="Li X."/>
        </authorList>
    </citation>
    <scope>NUCLEOTIDE SEQUENCE [LARGE SCALE GENOMIC DNA]</scope>
    <source>
        <tissue evidence="2">Heart</tissue>
    </source>
</reference>
<comment type="caution">
    <text evidence="2">The sequence shown here is derived from an EMBL/GenBank/DDBJ whole genome shotgun (WGS) entry which is preliminary data.</text>
</comment>
<organism evidence="2 3">
    <name type="scientific">Ovis aries</name>
    <name type="common">Sheep</name>
    <dbReference type="NCBI Taxonomy" id="9940"/>
    <lineage>
        <taxon>Eukaryota</taxon>
        <taxon>Metazoa</taxon>
        <taxon>Chordata</taxon>
        <taxon>Craniata</taxon>
        <taxon>Vertebrata</taxon>
        <taxon>Euteleostomi</taxon>
        <taxon>Mammalia</taxon>
        <taxon>Eutheria</taxon>
        <taxon>Laurasiatheria</taxon>
        <taxon>Artiodactyla</taxon>
        <taxon>Ruminantia</taxon>
        <taxon>Pecora</taxon>
        <taxon>Bovidae</taxon>
        <taxon>Caprinae</taxon>
        <taxon>Ovis</taxon>
    </lineage>
</organism>
<feature type="compositionally biased region" description="Basic and acidic residues" evidence="1">
    <location>
        <begin position="62"/>
        <end position="75"/>
    </location>
</feature>